<dbReference type="PANTHER" id="PTHR40074">
    <property type="entry name" value="O-ACETYLTRANSFERASE WECH"/>
    <property type="match status" value="1"/>
</dbReference>
<proteinExistence type="inferred from homology"/>
<feature type="transmembrane region" description="Helical" evidence="7">
    <location>
        <begin position="229"/>
        <end position="247"/>
    </location>
</feature>
<dbReference type="Proteomes" id="UP000634529">
    <property type="component" value="Unassembled WGS sequence"/>
</dbReference>
<evidence type="ECO:0000256" key="1">
    <source>
        <dbReference type="ARBA" id="ARBA00004651"/>
    </source>
</evidence>
<feature type="transmembrane region" description="Helical" evidence="7">
    <location>
        <begin position="87"/>
        <end position="108"/>
    </location>
</feature>
<evidence type="ECO:0000256" key="3">
    <source>
        <dbReference type="ARBA" id="ARBA00022475"/>
    </source>
</evidence>
<organism evidence="9 10">
    <name type="scientific">Paenibacillus arenosi</name>
    <dbReference type="NCBI Taxonomy" id="2774142"/>
    <lineage>
        <taxon>Bacteria</taxon>
        <taxon>Bacillati</taxon>
        <taxon>Bacillota</taxon>
        <taxon>Bacilli</taxon>
        <taxon>Bacillales</taxon>
        <taxon>Paenibacillaceae</taxon>
        <taxon>Paenibacillus</taxon>
    </lineage>
</organism>
<gene>
    <name evidence="9" type="ORF">IFO66_17605</name>
</gene>
<protein>
    <submittedName>
        <fullName evidence="9">Acyltransferase family protein</fullName>
    </submittedName>
</protein>
<feature type="transmembrane region" description="Helical" evidence="7">
    <location>
        <begin position="55"/>
        <end position="75"/>
    </location>
</feature>
<feature type="transmembrane region" description="Helical" evidence="7">
    <location>
        <begin position="132"/>
        <end position="151"/>
    </location>
</feature>
<feature type="transmembrane region" description="Helical" evidence="7">
    <location>
        <begin position="163"/>
        <end position="180"/>
    </location>
</feature>
<keyword evidence="9" id="KW-0012">Acyltransferase</keyword>
<evidence type="ECO:0000256" key="7">
    <source>
        <dbReference type="SAM" id="Phobius"/>
    </source>
</evidence>
<comment type="subcellular location">
    <subcellularLocation>
        <location evidence="1">Cell membrane</location>
        <topology evidence="1">Multi-pass membrane protein</topology>
    </subcellularLocation>
</comment>
<sequence length="367" mass="42412">MEPAAKPNRIIHIDILRILSIVAVIALHTTADVLIRSTDFNSASWWISNVLNSIARFAVPVFFMISGAMMLKVHVTSYRSFYIKRILPLFIPLLCWSIIYDLYTQFYILQVQTGLWEYVTGFAYRFITERNYVHLWFLYAIIAIYMTVPLISKLVKVCSEKDLRYFIIGWFSISVVYPFVAEIALRVTDQPLYIPIMNKIHLFSGFLGYFVLGYYLFHYELPQRVKHVLFNIGVASFFITPIATYFVSQYKGSLDELFYGNFSITTFFMAVAVYLYYQDKETSMNEKLNHKIQAVIGSLSKASFSIYLIHLLVELAISRRVEVDASFLRVGASLLFNVVAIFLISYVTVKVLHLNKYVTKLLFGGRG</sequence>
<feature type="transmembrane region" description="Helical" evidence="7">
    <location>
        <begin position="259"/>
        <end position="277"/>
    </location>
</feature>
<keyword evidence="9" id="KW-0808">Transferase</keyword>
<keyword evidence="5 7" id="KW-1133">Transmembrane helix</keyword>
<feature type="transmembrane region" description="Helical" evidence="7">
    <location>
        <begin position="200"/>
        <end position="217"/>
    </location>
</feature>
<keyword evidence="4 7" id="KW-0812">Transmembrane</keyword>
<dbReference type="RefSeq" id="WP_192026427.1">
    <property type="nucleotide sequence ID" value="NZ_JACYTN010000018.1"/>
</dbReference>
<comment type="caution">
    <text evidence="9">The sequence shown here is derived from an EMBL/GenBank/DDBJ whole genome shotgun (WGS) entry which is preliminary data.</text>
</comment>
<evidence type="ECO:0000313" key="10">
    <source>
        <dbReference type="Proteomes" id="UP000634529"/>
    </source>
</evidence>
<dbReference type="PANTHER" id="PTHR40074:SF2">
    <property type="entry name" value="O-ACETYLTRANSFERASE WECH"/>
    <property type="match status" value="1"/>
</dbReference>
<accession>A0ABR9B148</accession>
<evidence type="ECO:0000259" key="8">
    <source>
        <dbReference type="Pfam" id="PF01757"/>
    </source>
</evidence>
<evidence type="ECO:0000256" key="6">
    <source>
        <dbReference type="ARBA" id="ARBA00023136"/>
    </source>
</evidence>
<feature type="transmembrane region" description="Helical" evidence="7">
    <location>
        <begin position="15"/>
        <end position="35"/>
    </location>
</feature>
<comment type="similarity">
    <text evidence="2">Belongs to the acyltransferase 3 family.</text>
</comment>
<evidence type="ECO:0000256" key="2">
    <source>
        <dbReference type="ARBA" id="ARBA00007400"/>
    </source>
</evidence>
<dbReference type="Pfam" id="PF01757">
    <property type="entry name" value="Acyl_transf_3"/>
    <property type="match status" value="1"/>
</dbReference>
<feature type="domain" description="Acyltransferase 3" evidence="8">
    <location>
        <begin position="13"/>
        <end position="345"/>
    </location>
</feature>
<evidence type="ECO:0000256" key="4">
    <source>
        <dbReference type="ARBA" id="ARBA00022692"/>
    </source>
</evidence>
<dbReference type="GO" id="GO:0016746">
    <property type="term" value="F:acyltransferase activity"/>
    <property type="evidence" value="ECO:0007669"/>
    <property type="project" value="UniProtKB-KW"/>
</dbReference>
<reference evidence="9 10" key="1">
    <citation type="submission" date="2020-09" db="EMBL/GenBank/DDBJ databases">
        <title>Paenibacillus sp. CAU 1523 isolated from sand of Haeundae Beach.</title>
        <authorList>
            <person name="Kim W."/>
        </authorList>
    </citation>
    <scope>NUCLEOTIDE SEQUENCE [LARGE SCALE GENOMIC DNA]</scope>
    <source>
        <strain evidence="9 10">CAU 1523</strain>
    </source>
</reference>
<dbReference type="InterPro" id="IPR002656">
    <property type="entry name" value="Acyl_transf_3_dom"/>
</dbReference>
<keyword evidence="3" id="KW-1003">Cell membrane</keyword>
<name>A0ABR9B148_9BACL</name>
<evidence type="ECO:0000256" key="5">
    <source>
        <dbReference type="ARBA" id="ARBA00022989"/>
    </source>
</evidence>
<feature type="transmembrane region" description="Helical" evidence="7">
    <location>
        <begin position="298"/>
        <end position="318"/>
    </location>
</feature>
<feature type="transmembrane region" description="Helical" evidence="7">
    <location>
        <begin position="330"/>
        <end position="352"/>
    </location>
</feature>
<keyword evidence="10" id="KW-1185">Reference proteome</keyword>
<evidence type="ECO:0000313" key="9">
    <source>
        <dbReference type="EMBL" id="MBD8500110.1"/>
    </source>
</evidence>
<dbReference type="EMBL" id="JACYTN010000018">
    <property type="protein sequence ID" value="MBD8500110.1"/>
    <property type="molecule type" value="Genomic_DNA"/>
</dbReference>
<keyword evidence="6 7" id="KW-0472">Membrane</keyword>